<proteinExistence type="predicted"/>
<dbReference type="Proteomes" id="UP001158297">
    <property type="component" value="Unassembled WGS sequence"/>
</dbReference>
<sequence length="79" mass="8569">MQKHNVKPIRVRLGLSQAAMGEAIGCKQSNVALMEQGQVLMPETAKNIKRLAAQHGLVLSLDQIYALEPLPVEHSAPEA</sequence>
<gene>
    <name evidence="2" type="ORF">N7330_10360</name>
</gene>
<dbReference type="EMBL" id="JAODZU010000010">
    <property type="protein sequence ID" value="MDH0363447.1"/>
    <property type="molecule type" value="Genomic_DNA"/>
</dbReference>
<dbReference type="RefSeq" id="WP_279826232.1">
    <property type="nucleotide sequence ID" value="NZ_JAOCGP010000011.1"/>
</dbReference>
<dbReference type="InterPro" id="IPR010982">
    <property type="entry name" value="Lambda_DNA-bd_dom_sf"/>
</dbReference>
<evidence type="ECO:0000313" key="3">
    <source>
        <dbReference type="Proteomes" id="UP001158297"/>
    </source>
</evidence>
<organism evidence="2 3">
    <name type="scientific">Comamonas aquatica</name>
    <dbReference type="NCBI Taxonomy" id="225991"/>
    <lineage>
        <taxon>Bacteria</taxon>
        <taxon>Pseudomonadati</taxon>
        <taxon>Pseudomonadota</taxon>
        <taxon>Betaproteobacteria</taxon>
        <taxon>Burkholderiales</taxon>
        <taxon>Comamonadaceae</taxon>
        <taxon>Comamonas</taxon>
    </lineage>
</organism>
<name>A0AA42HRW6_9BURK</name>
<dbReference type="GO" id="GO:0003677">
    <property type="term" value="F:DNA binding"/>
    <property type="evidence" value="ECO:0007669"/>
    <property type="project" value="InterPro"/>
</dbReference>
<reference evidence="2" key="1">
    <citation type="submission" date="2022-09" db="EMBL/GenBank/DDBJ databases">
        <title>Intensive care unit water sources are persistently colonized with multi-drug resistant bacteria and are the site of extensive horizontal gene transfer of antibiotic resistance genes.</title>
        <authorList>
            <person name="Diorio-Toth L."/>
        </authorList>
    </citation>
    <scope>NUCLEOTIDE SEQUENCE</scope>
    <source>
        <strain evidence="2">GD04130</strain>
    </source>
</reference>
<dbReference type="InterPro" id="IPR001387">
    <property type="entry name" value="Cro/C1-type_HTH"/>
</dbReference>
<dbReference type="SUPFAM" id="SSF47413">
    <property type="entry name" value="lambda repressor-like DNA-binding domains"/>
    <property type="match status" value="1"/>
</dbReference>
<protein>
    <submittedName>
        <fullName evidence="2">Helix-turn-helix domain-containing protein</fullName>
    </submittedName>
</protein>
<dbReference type="PROSITE" id="PS50943">
    <property type="entry name" value="HTH_CROC1"/>
    <property type="match status" value="1"/>
</dbReference>
<evidence type="ECO:0000259" key="1">
    <source>
        <dbReference type="PROSITE" id="PS50943"/>
    </source>
</evidence>
<dbReference type="CDD" id="cd00093">
    <property type="entry name" value="HTH_XRE"/>
    <property type="match status" value="1"/>
</dbReference>
<comment type="caution">
    <text evidence="2">The sequence shown here is derived from an EMBL/GenBank/DDBJ whole genome shotgun (WGS) entry which is preliminary data.</text>
</comment>
<accession>A0AA42HRW6</accession>
<evidence type="ECO:0000313" key="2">
    <source>
        <dbReference type="EMBL" id="MDH0363447.1"/>
    </source>
</evidence>
<dbReference type="Gene3D" id="1.10.260.40">
    <property type="entry name" value="lambda repressor-like DNA-binding domains"/>
    <property type="match status" value="1"/>
</dbReference>
<feature type="domain" description="HTH cro/C1-type" evidence="1">
    <location>
        <begin position="6"/>
        <end position="64"/>
    </location>
</feature>
<dbReference type="AlphaFoldDB" id="A0AA42HRW6"/>